<feature type="region of interest" description="Disordered" evidence="1">
    <location>
        <begin position="643"/>
        <end position="665"/>
    </location>
</feature>
<proteinExistence type="predicted"/>
<evidence type="ECO:0000256" key="1">
    <source>
        <dbReference type="SAM" id="MobiDB-lite"/>
    </source>
</evidence>
<protein>
    <submittedName>
        <fullName evidence="2">Uncharacterized protein</fullName>
    </submittedName>
</protein>
<feature type="compositionally biased region" description="Low complexity" evidence="1">
    <location>
        <begin position="83"/>
        <end position="102"/>
    </location>
</feature>
<feature type="region of interest" description="Disordered" evidence="1">
    <location>
        <begin position="80"/>
        <end position="115"/>
    </location>
</feature>
<organism evidence="2 3">
    <name type="scientific">Coprinopsis marcescibilis</name>
    <name type="common">Agaric fungus</name>
    <name type="synonym">Psathyrella marcescibilis</name>
    <dbReference type="NCBI Taxonomy" id="230819"/>
    <lineage>
        <taxon>Eukaryota</taxon>
        <taxon>Fungi</taxon>
        <taxon>Dikarya</taxon>
        <taxon>Basidiomycota</taxon>
        <taxon>Agaricomycotina</taxon>
        <taxon>Agaricomycetes</taxon>
        <taxon>Agaricomycetidae</taxon>
        <taxon>Agaricales</taxon>
        <taxon>Agaricineae</taxon>
        <taxon>Psathyrellaceae</taxon>
        <taxon>Coprinopsis</taxon>
    </lineage>
</organism>
<sequence length="682" mass="75569">MHQLTEKLAFHNPWGIYQSMTPPPEARLCTAILSDGSPCYLMLLPLICTTNLNGNLRKTYYKCDGTADRRHEHKQYWPRLHSRSPSATQPASQPQLPASLASLPPPFPIPSSQPTAAGTSEKLKCTWKGGCASSRVNIKCHNKACRQHCVMHMGGCHGVKDHSLPSHTGAILAVAAGPSPSQATPPVPAVARTSQGLSPVADSLLLSTQTTPNKDKSTDPTINYRFSSQLQPVFTEQKAIEQEIAEKRRNAEAARRDAIADAKNTITIVAWASNESDPIEASFQSQHTYPNFKITETELSAVDLTSAPGAMVSVYNYTHKTWTRLTTIPFTVTLANDNHDIYLRAYGVTACKGFDGYVHIKAPDTPHLYNNLQLERSTVKSKANKSYINAANQHFQPSNTPWLRKTNNSLLQLLKAPRTPITPTPHHGYHGFLEAQLSTSSDSESEVEIVATNAATLKRKHSLSPTEVIDLTCVASTPGYSHPKKKAKRHGSPLRAFSVASSSSTFSSAYPPKRCSSAPLSIASNRTSGRSWPTHFFCIEIADLIEAMDQSPPIERSTLFVNTTGCRWVPSTYSETRRHWLNANDEDRALYEGANHANWALYSSFRKNVPRPDAELRKLRQHHRREAKQQDKLNGALFSSTRQELEAHGHDPTPPFEYYDDSDASDASCEEYISGDDDYYNY</sequence>
<evidence type="ECO:0000313" key="2">
    <source>
        <dbReference type="EMBL" id="TFK18501.1"/>
    </source>
</evidence>
<dbReference type="Proteomes" id="UP000307440">
    <property type="component" value="Unassembled WGS sequence"/>
</dbReference>
<dbReference type="AlphaFoldDB" id="A0A5C3KEQ1"/>
<accession>A0A5C3KEQ1</accession>
<name>A0A5C3KEQ1_COPMA</name>
<keyword evidence="3" id="KW-1185">Reference proteome</keyword>
<gene>
    <name evidence="2" type="ORF">FA15DRAFT_660638</name>
</gene>
<reference evidence="2 3" key="1">
    <citation type="journal article" date="2019" name="Nat. Ecol. Evol.">
        <title>Megaphylogeny resolves global patterns of mushroom evolution.</title>
        <authorList>
            <person name="Varga T."/>
            <person name="Krizsan K."/>
            <person name="Foldi C."/>
            <person name="Dima B."/>
            <person name="Sanchez-Garcia M."/>
            <person name="Sanchez-Ramirez S."/>
            <person name="Szollosi G.J."/>
            <person name="Szarkandi J.G."/>
            <person name="Papp V."/>
            <person name="Albert L."/>
            <person name="Andreopoulos W."/>
            <person name="Angelini C."/>
            <person name="Antonin V."/>
            <person name="Barry K.W."/>
            <person name="Bougher N.L."/>
            <person name="Buchanan P."/>
            <person name="Buyck B."/>
            <person name="Bense V."/>
            <person name="Catcheside P."/>
            <person name="Chovatia M."/>
            <person name="Cooper J."/>
            <person name="Damon W."/>
            <person name="Desjardin D."/>
            <person name="Finy P."/>
            <person name="Geml J."/>
            <person name="Haridas S."/>
            <person name="Hughes K."/>
            <person name="Justo A."/>
            <person name="Karasinski D."/>
            <person name="Kautmanova I."/>
            <person name="Kiss B."/>
            <person name="Kocsube S."/>
            <person name="Kotiranta H."/>
            <person name="LaButti K.M."/>
            <person name="Lechner B.E."/>
            <person name="Liimatainen K."/>
            <person name="Lipzen A."/>
            <person name="Lukacs Z."/>
            <person name="Mihaltcheva S."/>
            <person name="Morgado L.N."/>
            <person name="Niskanen T."/>
            <person name="Noordeloos M.E."/>
            <person name="Ohm R.A."/>
            <person name="Ortiz-Santana B."/>
            <person name="Ovrebo C."/>
            <person name="Racz N."/>
            <person name="Riley R."/>
            <person name="Savchenko A."/>
            <person name="Shiryaev A."/>
            <person name="Soop K."/>
            <person name="Spirin V."/>
            <person name="Szebenyi C."/>
            <person name="Tomsovsky M."/>
            <person name="Tulloss R.E."/>
            <person name="Uehling J."/>
            <person name="Grigoriev I.V."/>
            <person name="Vagvolgyi C."/>
            <person name="Papp T."/>
            <person name="Martin F.M."/>
            <person name="Miettinen O."/>
            <person name="Hibbett D.S."/>
            <person name="Nagy L.G."/>
        </authorList>
    </citation>
    <scope>NUCLEOTIDE SEQUENCE [LARGE SCALE GENOMIC DNA]</scope>
    <source>
        <strain evidence="2 3">CBS 121175</strain>
    </source>
</reference>
<evidence type="ECO:0000313" key="3">
    <source>
        <dbReference type="Proteomes" id="UP000307440"/>
    </source>
</evidence>
<dbReference type="EMBL" id="ML210396">
    <property type="protein sequence ID" value="TFK18501.1"/>
    <property type="molecule type" value="Genomic_DNA"/>
</dbReference>
<dbReference type="OrthoDB" id="3049946at2759"/>